<evidence type="ECO:0000313" key="9">
    <source>
        <dbReference type="EMBL" id="KKL61802.1"/>
    </source>
</evidence>
<evidence type="ECO:0000256" key="5">
    <source>
        <dbReference type="ARBA" id="ARBA00022982"/>
    </source>
</evidence>
<dbReference type="InterPro" id="IPR017896">
    <property type="entry name" value="4Fe4S_Fe-S-bd"/>
</dbReference>
<keyword evidence="4" id="KW-0479">Metal-binding</keyword>
<keyword evidence="3" id="KW-0004">4Fe-4S</keyword>
<evidence type="ECO:0000256" key="7">
    <source>
        <dbReference type="ARBA" id="ARBA00023014"/>
    </source>
</evidence>
<keyword evidence="7" id="KW-0411">Iron-sulfur</keyword>
<dbReference type="SUPFAM" id="SSF54862">
    <property type="entry name" value="4Fe-4S ferredoxins"/>
    <property type="match status" value="1"/>
</dbReference>
<dbReference type="NCBIfam" id="NF033683">
    <property type="entry name" value="di_4Fe-4S_YfhL"/>
    <property type="match status" value="1"/>
</dbReference>
<dbReference type="Pfam" id="PF00037">
    <property type="entry name" value="Fer4"/>
    <property type="match status" value="1"/>
</dbReference>
<feature type="domain" description="4Fe-4S ferredoxin-type" evidence="8">
    <location>
        <begin position="1"/>
        <end position="29"/>
    </location>
</feature>
<gene>
    <name evidence="9" type="ORF">LCGC14_2191650</name>
</gene>
<keyword evidence="5" id="KW-0249">Electron transport</keyword>
<keyword evidence="6" id="KW-0408">Iron</keyword>
<organism evidence="9">
    <name type="scientific">marine sediment metagenome</name>
    <dbReference type="NCBI Taxonomy" id="412755"/>
    <lineage>
        <taxon>unclassified sequences</taxon>
        <taxon>metagenomes</taxon>
        <taxon>ecological metagenomes</taxon>
    </lineage>
</organism>
<dbReference type="InterPro" id="IPR017900">
    <property type="entry name" value="4Fe4S_Fe_S_CS"/>
</dbReference>
<dbReference type="FunFam" id="3.30.70.20:FF:000045">
    <property type="entry name" value="Ferredoxin, 4Fe-4S"/>
    <property type="match status" value="1"/>
</dbReference>
<dbReference type="EMBL" id="LAZR01028703">
    <property type="protein sequence ID" value="KKL61802.1"/>
    <property type="molecule type" value="Genomic_DNA"/>
</dbReference>
<dbReference type="PROSITE" id="PS00198">
    <property type="entry name" value="4FE4S_FER_1"/>
    <property type="match status" value="1"/>
</dbReference>
<name>A0A0F9GF96_9ZZZZ</name>
<evidence type="ECO:0000256" key="1">
    <source>
        <dbReference type="ARBA" id="ARBA00001966"/>
    </source>
</evidence>
<comment type="caution">
    <text evidence="9">The sequence shown here is derived from an EMBL/GenBank/DDBJ whole genome shotgun (WGS) entry which is preliminary data.</text>
</comment>
<dbReference type="GO" id="GO:0046872">
    <property type="term" value="F:metal ion binding"/>
    <property type="evidence" value="ECO:0007669"/>
    <property type="project" value="UniProtKB-KW"/>
</dbReference>
<keyword evidence="2" id="KW-0813">Transport</keyword>
<comment type="cofactor">
    <cofactor evidence="1">
        <name>[4Fe-4S] cluster</name>
        <dbReference type="ChEBI" id="CHEBI:49883"/>
    </cofactor>
</comment>
<sequence>MAYKITDECISCGACEPECPNEAITAGDDVYEIEAKRCTECVGHFDESQCAAVCPVDCCVPDPEHKETKEELMTKFKRLTSGD</sequence>
<dbReference type="InterPro" id="IPR047927">
    <property type="entry name" value="YfhL-like"/>
</dbReference>
<dbReference type="Gene3D" id="3.30.70.20">
    <property type="match status" value="1"/>
</dbReference>
<evidence type="ECO:0000259" key="8">
    <source>
        <dbReference type="PROSITE" id="PS51379"/>
    </source>
</evidence>
<evidence type="ECO:0000256" key="2">
    <source>
        <dbReference type="ARBA" id="ARBA00022448"/>
    </source>
</evidence>
<evidence type="ECO:0000256" key="6">
    <source>
        <dbReference type="ARBA" id="ARBA00023004"/>
    </source>
</evidence>
<evidence type="ECO:0000256" key="4">
    <source>
        <dbReference type="ARBA" id="ARBA00022723"/>
    </source>
</evidence>
<dbReference type="GO" id="GO:0051539">
    <property type="term" value="F:4 iron, 4 sulfur cluster binding"/>
    <property type="evidence" value="ECO:0007669"/>
    <property type="project" value="UniProtKB-KW"/>
</dbReference>
<evidence type="ECO:0000256" key="3">
    <source>
        <dbReference type="ARBA" id="ARBA00022485"/>
    </source>
</evidence>
<proteinExistence type="predicted"/>
<reference evidence="9" key="1">
    <citation type="journal article" date="2015" name="Nature">
        <title>Complex archaea that bridge the gap between prokaryotes and eukaryotes.</title>
        <authorList>
            <person name="Spang A."/>
            <person name="Saw J.H."/>
            <person name="Jorgensen S.L."/>
            <person name="Zaremba-Niedzwiedzka K."/>
            <person name="Martijn J."/>
            <person name="Lind A.E."/>
            <person name="van Eijk R."/>
            <person name="Schleper C."/>
            <person name="Guy L."/>
            <person name="Ettema T.J."/>
        </authorList>
    </citation>
    <scope>NUCLEOTIDE SEQUENCE</scope>
</reference>
<accession>A0A0F9GF96</accession>
<dbReference type="AlphaFoldDB" id="A0A0F9GF96"/>
<protein>
    <recommendedName>
        <fullName evidence="8">4Fe-4S ferredoxin-type domain-containing protein</fullName>
    </recommendedName>
</protein>
<dbReference type="PROSITE" id="PS51379">
    <property type="entry name" value="4FE4S_FER_2"/>
    <property type="match status" value="1"/>
</dbReference>